<gene>
    <name evidence="2" type="ORF">AFUS01_LOCUS36416</name>
</gene>
<proteinExistence type="predicted"/>
<dbReference type="EMBL" id="CAJVCH010539502">
    <property type="protein sequence ID" value="CAG7826361.1"/>
    <property type="molecule type" value="Genomic_DNA"/>
</dbReference>
<evidence type="ECO:0000313" key="2">
    <source>
        <dbReference type="EMBL" id="CAG7826361.1"/>
    </source>
</evidence>
<protein>
    <submittedName>
        <fullName evidence="2">Uncharacterized protein</fullName>
    </submittedName>
</protein>
<dbReference type="AlphaFoldDB" id="A0A8J2PSS0"/>
<evidence type="ECO:0000256" key="1">
    <source>
        <dbReference type="SAM" id="MobiDB-lite"/>
    </source>
</evidence>
<feature type="compositionally biased region" description="Basic and acidic residues" evidence="1">
    <location>
        <begin position="1"/>
        <end position="11"/>
    </location>
</feature>
<keyword evidence="3" id="KW-1185">Reference proteome</keyword>
<feature type="region of interest" description="Disordered" evidence="1">
    <location>
        <begin position="1"/>
        <end position="115"/>
    </location>
</feature>
<comment type="caution">
    <text evidence="2">The sequence shown here is derived from an EMBL/GenBank/DDBJ whole genome shotgun (WGS) entry which is preliminary data.</text>
</comment>
<feature type="compositionally biased region" description="Polar residues" evidence="1">
    <location>
        <begin position="48"/>
        <end position="60"/>
    </location>
</feature>
<organism evidence="2 3">
    <name type="scientific">Allacma fusca</name>
    <dbReference type="NCBI Taxonomy" id="39272"/>
    <lineage>
        <taxon>Eukaryota</taxon>
        <taxon>Metazoa</taxon>
        <taxon>Ecdysozoa</taxon>
        <taxon>Arthropoda</taxon>
        <taxon>Hexapoda</taxon>
        <taxon>Collembola</taxon>
        <taxon>Symphypleona</taxon>
        <taxon>Sminthuridae</taxon>
        <taxon>Allacma</taxon>
    </lineage>
</organism>
<reference evidence="2" key="1">
    <citation type="submission" date="2021-06" db="EMBL/GenBank/DDBJ databases">
        <authorList>
            <person name="Hodson N. C."/>
            <person name="Mongue J. A."/>
            <person name="Jaron S. K."/>
        </authorList>
    </citation>
    <scope>NUCLEOTIDE SEQUENCE</scope>
</reference>
<name>A0A8J2PSS0_9HEXA</name>
<dbReference type="Proteomes" id="UP000708208">
    <property type="component" value="Unassembled WGS sequence"/>
</dbReference>
<feature type="compositionally biased region" description="Basic and acidic residues" evidence="1">
    <location>
        <begin position="18"/>
        <end position="28"/>
    </location>
</feature>
<accession>A0A8J2PSS0</accession>
<evidence type="ECO:0000313" key="3">
    <source>
        <dbReference type="Proteomes" id="UP000708208"/>
    </source>
</evidence>
<feature type="compositionally biased region" description="Acidic residues" evidence="1">
    <location>
        <begin position="95"/>
        <end position="111"/>
    </location>
</feature>
<sequence>SPEKKKEDTSKGRSHLQRRVEVPMRYKDSTTSPKDNAKPGLTLKKPESVTNIDSPVSSRNSSDDCSKVYVNGSNGGIVDISTDQDNMNGLKSEPDSEEDENIDLTEEDFPDDQTKQRFKYDQLVIVELDFKRN</sequence>
<feature type="non-terminal residue" evidence="2">
    <location>
        <position position="1"/>
    </location>
</feature>